<dbReference type="InterPro" id="IPR012337">
    <property type="entry name" value="RNaseH-like_sf"/>
</dbReference>
<dbReference type="SUPFAM" id="SSF53098">
    <property type="entry name" value="Ribonuclease H-like"/>
    <property type="match status" value="1"/>
</dbReference>
<dbReference type="Proteomes" id="UP000004688">
    <property type="component" value="Chromosome"/>
</dbReference>
<evidence type="ECO:0008006" key="4">
    <source>
        <dbReference type="Google" id="ProtNLM"/>
    </source>
</evidence>
<evidence type="ECO:0000313" key="3">
    <source>
        <dbReference type="Proteomes" id="UP000004688"/>
    </source>
</evidence>
<dbReference type="eggNOG" id="COG2801">
    <property type="taxonomic scope" value="Bacteria"/>
</dbReference>
<dbReference type="EMBL" id="CP003742">
    <property type="protein sequence ID" value="AGI71630.1"/>
    <property type="molecule type" value="Genomic_DNA"/>
</dbReference>
<evidence type="ECO:0000256" key="1">
    <source>
        <dbReference type="SAM" id="MobiDB-lite"/>
    </source>
</evidence>
<gene>
    <name evidence="2" type="ORF">OA238_c14890</name>
</gene>
<dbReference type="AlphaFoldDB" id="M9RPA0"/>
<protein>
    <recommendedName>
        <fullName evidence="4">Integrase catalytic domain-containing protein</fullName>
    </recommendedName>
</protein>
<proteinExistence type="predicted"/>
<reference evidence="2 3" key="1">
    <citation type="journal article" date="2013" name="PLoS ONE">
        <title>Poles Apart: Arctic and Antarctic Octadecabacter strains Share High Genome Plasticity and a New Type of Xanthorhodopsin.</title>
        <authorList>
            <person name="Vollmers J."/>
            <person name="Voget S."/>
            <person name="Dietrich S."/>
            <person name="Gollnow K."/>
            <person name="Smits M."/>
            <person name="Meyer K."/>
            <person name="Brinkhoff T."/>
            <person name="Simon M."/>
            <person name="Daniel R."/>
        </authorList>
    </citation>
    <scope>NUCLEOTIDE SEQUENCE [LARGE SCALE GENOMIC DNA]</scope>
    <source>
        <strain evidence="2 3">238</strain>
    </source>
</reference>
<dbReference type="HOGENOM" id="CLU_2650901_0_0_5"/>
<sequence length="76" mass="8650">MLAHKLKIQTEPPLAMRRSESQAQNRQVNSGAGVYQKILRQNGFKVSMIGKGNCYDNAAVETFFKTIKAELIWRHT</sequence>
<dbReference type="KEGG" id="oar:OA238_c14890"/>
<keyword evidence="3" id="KW-1185">Reference proteome</keyword>
<accession>M9RPA0</accession>
<name>M9RPA0_9RHOB</name>
<evidence type="ECO:0000313" key="2">
    <source>
        <dbReference type="EMBL" id="AGI71630.1"/>
    </source>
</evidence>
<dbReference type="STRING" id="391616.OA238_c14890"/>
<feature type="region of interest" description="Disordered" evidence="1">
    <location>
        <begin position="1"/>
        <end position="28"/>
    </location>
</feature>
<organism evidence="2 3">
    <name type="scientific">Octadecabacter arcticus 238</name>
    <dbReference type="NCBI Taxonomy" id="391616"/>
    <lineage>
        <taxon>Bacteria</taxon>
        <taxon>Pseudomonadati</taxon>
        <taxon>Pseudomonadota</taxon>
        <taxon>Alphaproteobacteria</taxon>
        <taxon>Rhodobacterales</taxon>
        <taxon>Roseobacteraceae</taxon>
        <taxon>Octadecabacter</taxon>
    </lineage>
</organism>